<dbReference type="Proteomes" id="UP000032025">
    <property type="component" value="Unassembled WGS sequence"/>
</dbReference>
<proteinExistence type="predicted"/>
<evidence type="ECO:0000313" key="2">
    <source>
        <dbReference type="Proteomes" id="UP000032025"/>
    </source>
</evidence>
<sequence>MRFSPENLPMHYDVAMRHQQALDPSALTTMAATLHAIGAAITDCRNAGKDPEIDAAVILLARHLGTVCERRPDDMALRRNCLDQIAEIRRHPVLRTLACRGVAYDEAAKRTFHSEGRIAMRRLAEALGLEADSYEVRSNKGGPAVSGEITLHGEEVYVHLSLGAMGAGREILFRRCRGRKDYTGERNHFASIAELLAPDRFADRLRRELALSPPVRQSERLFA</sequence>
<reference evidence="1 2" key="1">
    <citation type="submission" date="2014-08" db="EMBL/GenBank/DDBJ databases">
        <title>Whole genome shotgun sequence of Sphingomonas paucimobilis NBRC 13935.</title>
        <authorList>
            <person name="Hosoyama A."/>
            <person name="Hashimoto M."/>
            <person name="Hosoyama Y."/>
            <person name="Noguchi M."/>
            <person name="Uohara A."/>
            <person name="Ohji S."/>
            <person name="Katano-Makiyama Y."/>
            <person name="Ichikawa N."/>
            <person name="Kimura A."/>
            <person name="Yamazoe A."/>
            <person name="Fujita N."/>
        </authorList>
    </citation>
    <scope>NUCLEOTIDE SEQUENCE [LARGE SCALE GENOMIC DNA]</scope>
    <source>
        <strain evidence="1 2">NBRC 13935</strain>
    </source>
</reference>
<name>A0A0C9NIU0_SPHPI</name>
<dbReference type="EMBL" id="BBJS01000043">
    <property type="protein sequence ID" value="GAN14613.1"/>
    <property type="molecule type" value="Genomic_DNA"/>
</dbReference>
<accession>A0A0C9NIU0</accession>
<gene>
    <name evidence="1" type="ORF">SP6_43_01120</name>
</gene>
<evidence type="ECO:0000313" key="1">
    <source>
        <dbReference type="EMBL" id="GAN14613.1"/>
    </source>
</evidence>
<protein>
    <submittedName>
        <fullName evidence="1">DNA, contig: SP643</fullName>
    </submittedName>
</protein>
<organism evidence="1 2">
    <name type="scientific">Sphingomonas paucimobilis NBRC 13935</name>
    <dbReference type="NCBI Taxonomy" id="1219050"/>
    <lineage>
        <taxon>Bacteria</taxon>
        <taxon>Pseudomonadati</taxon>
        <taxon>Pseudomonadota</taxon>
        <taxon>Alphaproteobacteria</taxon>
        <taxon>Sphingomonadales</taxon>
        <taxon>Sphingomonadaceae</taxon>
        <taxon>Sphingomonas</taxon>
    </lineage>
</organism>
<comment type="caution">
    <text evidence="1">The sequence shown here is derived from an EMBL/GenBank/DDBJ whole genome shotgun (WGS) entry which is preliminary data.</text>
</comment>
<dbReference type="AlphaFoldDB" id="A0A0C9NIU0"/>
<keyword evidence="2" id="KW-1185">Reference proteome</keyword>